<dbReference type="PANTHER" id="PTHR43790:SF1">
    <property type="entry name" value="XYLOSE IMPORT ATP-BINDING PROTEIN XYLG"/>
    <property type="match status" value="1"/>
</dbReference>
<dbReference type="InterPro" id="IPR003593">
    <property type="entry name" value="AAA+_ATPase"/>
</dbReference>
<evidence type="ECO:0000256" key="5">
    <source>
        <dbReference type="ARBA" id="ARBA00022741"/>
    </source>
</evidence>
<dbReference type="eggNOG" id="COG1129">
    <property type="taxonomic scope" value="Bacteria"/>
</dbReference>
<accession>E1R9W3</accession>
<dbReference type="STRING" id="573413.Spirs_4208"/>
<dbReference type="Proteomes" id="UP000002318">
    <property type="component" value="Chromosome"/>
</dbReference>
<dbReference type="PANTHER" id="PTHR43790">
    <property type="entry name" value="CARBOHYDRATE TRANSPORT ATP-BINDING PROTEIN MG119-RELATED"/>
    <property type="match status" value="1"/>
</dbReference>
<keyword evidence="5" id="KW-0547">Nucleotide-binding</keyword>
<dbReference type="PROSITE" id="PS00211">
    <property type="entry name" value="ABC_TRANSPORTER_1"/>
    <property type="match status" value="1"/>
</dbReference>
<dbReference type="GO" id="GO:0016887">
    <property type="term" value="F:ATP hydrolysis activity"/>
    <property type="evidence" value="ECO:0007669"/>
    <property type="project" value="InterPro"/>
</dbReference>
<dbReference type="SMART" id="SM00382">
    <property type="entry name" value="AAA"/>
    <property type="match status" value="2"/>
</dbReference>
<feature type="domain" description="ABC transporter" evidence="9">
    <location>
        <begin position="253"/>
        <end position="496"/>
    </location>
</feature>
<dbReference type="HOGENOM" id="CLU_000604_92_3_12"/>
<reference evidence="10 11" key="1">
    <citation type="journal article" date="2010" name="Stand. Genomic Sci.">
        <title>Complete genome sequence of Spirochaeta smaragdinae type strain (SEBR 4228).</title>
        <authorList>
            <person name="Mavromatis K."/>
            <person name="Yasawong M."/>
            <person name="Chertkov O."/>
            <person name="Lapidus A."/>
            <person name="Lucas S."/>
            <person name="Nolan M."/>
            <person name="Del Rio T.G."/>
            <person name="Tice H."/>
            <person name="Cheng J.F."/>
            <person name="Pitluck S."/>
            <person name="Liolios K."/>
            <person name="Ivanova N."/>
            <person name="Tapia R."/>
            <person name="Han C."/>
            <person name="Bruce D."/>
            <person name="Goodwin L."/>
            <person name="Pati A."/>
            <person name="Chen A."/>
            <person name="Palaniappan K."/>
            <person name="Land M."/>
            <person name="Hauser L."/>
            <person name="Chang Y.J."/>
            <person name="Jeffries C.D."/>
            <person name="Detter J.C."/>
            <person name="Rohde M."/>
            <person name="Brambilla E."/>
            <person name="Spring S."/>
            <person name="Goker M."/>
            <person name="Sikorski J."/>
            <person name="Woyke T."/>
            <person name="Bristow J."/>
            <person name="Eisen J.A."/>
            <person name="Markowitz V."/>
            <person name="Hugenholtz P."/>
            <person name="Klenk H.P."/>
            <person name="Kyrpides N.C."/>
        </authorList>
    </citation>
    <scope>NUCLEOTIDE SEQUENCE [LARGE SCALE GENOMIC DNA]</scope>
    <source>
        <strain evidence="11">DSM 11293 / JCM 15392 / SEBR 4228</strain>
    </source>
</reference>
<dbReference type="GO" id="GO:0005524">
    <property type="term" value="F:ATP binding"/>
    <property type="evidence" value="ECO:0007669"/>
    <property type="project" value="UniProtKB-KW"/>
</dbReference>
<keyword evidence="8" id="KW-0472">Membrane</keyword>
<feature type="domain" description="ABC transporter" evidence="9">
    <location>
        <begin position="7"/>
        <end position="242"/>
    </location>
</feature>
<dbReference type="InterPro" id="IPR017871">
    <property type="entry name" value="ABC_transporter-like_CS"/>
</dbReference>
<sequence>MNEEPLLEFKKINKYFTGVHALKNIDFRLDRGSVHCLAGENGSGKSTLVKIASGVYTPTNGTISLHGTTYEKLNPGIAMSQGVHVIYQDLSLFEHMSLAENIAISKIHRDEKFVRKSHIMAIAEKQISKIGVDLDLHATVRESSMGNRQIAAICRALAMDAKILFMDEPTTALTRQEVDRLLDIVVDLKRSGLSIVFISHKLDEILQVSDIITVFRDGNKVGDFPAGEMTAKKLSFYMTGKDVAYPKYQNSETKRQALLQVRNLKANKLSDISLDVNKGDIVGVVGLLGSGRSEFALSLFGLNPAKSGTITLNGRECTIANAQVAKEYGIALLPEDRSTQGLFLQKTVCENISSAMIDTLAEKRGFFDWRKERKIAEEGVKSMNIKTPSIATLIENLSGGNQQKAAIAKWIRTNPTILIMDSPTVGIDIGSKAEIYHVIQNLAGSGIGIILISDEVEEILTNCNKVVVFSNGKVSKTLSTSELHEAGIEKRLQELISLGARRKQYAEKA</sequence>
<keyword evidence="2" id="KW-1003">Cell membrane</keyword>
<dbReference type="InterPro" id="IPR050107">
    <property type="entry name" value="ABC_carbohydrate_import_ATPase"/>
</dbReference>
<dbReference type="Pfam" id="PF00005">
    <property type="entry name" value="ABC_tran"/>
    <property type="match status" value="2"/>
</dbReference>
<evidence type="ECO:0000256" key="4">
    <source>
        <dbReference type="ARBA" id="ARBA00022737"/>
    </source>
</evidence>
<dbReference type="CDD" id="cd03216">
    <property type="entry name" value="ABC_Carb_Monos_I"/>
    <property type="match status" value="1"/>
</dbReference>
<dbReference type="CDD" id="cd03215">
    <property type="entry name" value="ABC_Carb_Monos_II"/>
    <property type="match status" value="1"/>
</dbReference>
<name>E1R9W3_SEDSS</name>
<dbReference type="PROSITE" id="PS50893">
    <property type="entry name" value="ABC_TRANSPORTER_2"/>
    <property type="match status" value="2"/>
</dbReference>
<keyword evidence="4" id="KW-0677">Repeat</keyword>
<dbReference type="Gene3D" id="3.40.50.300">
    <property type="entry name" value="P-loop containing nucleotide triphosphate hydrolases"/>
    <property type="match status" value="2"/>
</dbReference>
<evidence type="ECO:0000259" key="9">
    <source>
        <dbReference type="PROSITE" id="PS50893"/>
    </source>
</evidence>
<evidence type="ECO:0000313" key="10">
    <source>
        <dbReference type="EMBL" id="ADK83282.1"/>
    </source>
</evidence>
<keyword evidence="6" id="KW-0067">ATP-binding</keyword>
<keyword evidence="3" id="KW-0762">Sugar transport</keyword>
<proteinExistence type="predicted"/>
<gene>
    <name evidence="10" type="ordered locus">Spirs_4208</name>
</gene>
<evidence type="ECO:0000256" key="7">
    <source>
        <dbReference type="ARBA" id="ARBA00022967"/>
    </source>
</evidence>
<dbReference type="InterPro" id="IPR003439">
    <property type="entry name" value="ABC_transporter-like_ATP-bd"/>
</dbReference>
<protein>
    <submittedName>
        <fullName evidence="10">ABC transporter related protein</fullName>
    </submittedName>
</protein>
<evidence type="ECO:0000256" key="6">
    <source>
        <dbReference type="ARBA" id="ARBA00022840"/>
    </source>
</evidence>
<evidence type="ECO:0000256" key="2">
    <source>
        <dbReference type="ARBA" id="ARBA00022475"/>
    </source>
</evidence>
<dbReference type="RefSeq" id="WP_013256738.1">
    <property type="nucleotide sequence ID" value="NC_014364.1"/>
</dbReference>
<dbReference type="SUPFAM" id="SSF52540">
    <property type="entry name" value="P-loop containing nucleoside triphosphate hydrolases"/>
    <property type="match status" value="2"/>
</dbReference>
<keyword evidence="11" id="KW-1185">Reference proteome</keyword>
<evidence type="ECO:0000256" key="3">
    <source>
        <dbReference type="ARBA" id="ARBA00022597"/>
    </source>
</evidence>
<evidence type="ECO:0000313" key="11">
    <source>
        <dbReference type="Proteomes" id="UP000002318"/>
    </source>
</evidence>
<dbReference type="AlphaFoldDB" id="E1R9W3"/>
<dbReference type="InterPro" id="IPR027417">
    <property type="entry name" value="P-loop_NTPase"/>
</dbReference>
<keyword evidence="7" id="KW-1278">Translocase</keyword>
<evidence type="ECO:0000256" key="8">
    <source>
        <dbReference type="ARBA" id="ARBA00023136"/>
    </source>
</evidence>
<dbReference type="KEGG" id="ssm:Spirs_4208"/>
<keyword evidence="1" id="KW-0813">Transport</keyword>
<evidence type="ECO:0000256" key="1">
    <source>
        <dbReference type="ARBA" id="ARBA00022448"/>
    </source>
</evidence>
<dbReference type="OrthoDB" id="9771863at2"/>
<organism evidence="10 11">
    <name type="scientific">Sediminispirochaeta smaragdinae (strain DSM 11293 / JCM 15392 / SEBR 4228)</name>
    <name type="common">Spirochaeta smaragdinae</name>
    <dbReference type="NCBI Taxonomy" id="573413"/>
    <lineage>
        <taxon>Bacteria</taxon>
        <taxon>Pseudomonadati</taxon>
        <taxon>Spirochaetota</taxon>
        <taxon>Spirochaetia</taxon>
        <taxon>Spirochaetales</taxon>
        <taxon>Spirochaetaceae</taxon>
        <taxon>Sediminispirochaeta</taxon>
    </lineage>
</organism>
<dbReference type="EMBL" id="CP002116">
    <property type="protein sequence ID" value="ADK83282.1"/>
    <property type="molecule type" value="Genomic_DNA"/>
</dbReference>